<accession>S2ITJ1</accession>
<dbReference type="InParanoid" id="S2ITJ1"/>
<name>S2ITJ1_MUCC1</name>
<proteinExistence type="predicted"/>
<reference evidence="3" key="1">
    <citation type="submission" date="2013-05" db="EMBL/GenBank/DDBJ databases">
        <title>The Genome sequence of Mucor circinelloides f. circinelloides 1006PhL.</title>
        <authorList>
            <consortium name="The Broad Institute Genomics Platform"/>
            <person name="Cuomo C."/>
            <person name="Earl A."/>
            <person name="Findley K."/>
            <person name="Lee S.C."/>
            <person name="Walker B."/>
            <person name="Young S."/>
            <person name="Zeng Q."/>
            <person name="Gargeya S."/>
            <person name="Fitzgerald M."/>
            <person name="Haas B."/>
            <person name="Abouelleil A."/>
            <person name="Allen A.W."/>
            <person name="Alvarado L."/>
            <person name="Arachchi H.M."/>
            <person name="Berlin A.M."/>
            <person name="Chapman S.B."/>
            <person name="Gainer-Dewar J."/>
            <person name="Goldberg J."/>
            <person name="Griggs A."/>
            <person name="Gujja S."/>
            <person name="Hansen M."/>
            <person name="Howarth C."/>
            <person name="Imamovic A."/>
            <person name="Ireland A."/>
            <person name="Larimer J."/>
            <person name="McCowan C."/>
            <person name="Murphy C."/>
            <person name="Pearson M."/>
            <person name="Poon T.W."/>
            <person name="Priest M."/>
            <person name="Roberts A."/>
            <person name="Saif S."/>
            <person name="Shea T."/>
            <person name="Sisk P."/>
            <person name="Sykes S."/>
            <person name="Wortman J."/>
            <person name="Nusbaum C."/>
            <person name="Birren B."/>
        </authorList>
    </citation>
    <scope>NUCLEOTIDE SEQUENCE [LARGE SCALE GENOMIC DNA]</scope>
    <source>
        <strain evidence="3">1006PhL</strain>
    </source>
</reference>
<feature type="transmembrane region" description="Helical" evidence="1">
    <location>
        <begin position="26"/>
        <end position="55"/>
    </location>
</feature>
<dbReference type="AlphaFoldDB" id="S2ITJ1"/>
<organism evidence="2 3">
    <name type="scientific">Mucor circinelloides f. circinelloides (strain 1006PhL)</name>
    <name type="common">Mucormycosis agent</name>
    <name type="synonym">Calyptromyces circinelloides</name>
    <dbReference type="NCBI Taxonomy" id="1220926"/>
    <lineage>
        <taxon>Eukaryota</taxon>
        <taxon>Fungi</taxon>
        <taxon>Fungi incertae sedis</taxon>
        <taxon>Mucoromycota</taxon>
        <taxon>Mucoromycotina</taxon>
        <taxon>Mucoromycetes</taxon>
        <taxon>Mucorales</taxon>
        <taxon>Mucorineae</taxon>
        <taxon>Mucoraceae</taxon>
        <taxon>Mucor</taxon>
    </lineage>
</organism>
<dbReference type="STRING" id="1220926.S2ITJ1"/>
<feature type="transmembrane region" description="Helical" evidence="1">
    <location>
        <begin position="99"/>
        <end position="117"/>
    </location>
</feature>
<evidence type="ECO:0000313" key="3">
    <source>
        <dbReference type="Proteomes" id="UP000014254"/>
    </source>
</evidence>
<evidence type="ECO:0000313" key="2">
    <source>
        <dbReference type="EMBL" id="EPB80916.1"/>
    </source>
</evidence>
<feature type="transmembrane region" description="Helical" evidence="1">
    <location>
        <begin position="138"/>
        <end position="169"/>
    </location>
</feature>
<dbReference type="EMBL" id="KE124349">
    <property type="protein sequence ID" value="EPB80916.1"/>
    <property type="molecule type" value="Genomic_DNA"/>
</dbReference>
<keyword evidence="3" id="KW-1185">Reference proteome</keyword>
<dbReference type="eggNOG" id="ENOG502SB7P">
    <property type="taxonomic scope" value="Eukaryota"/>
</dbReference>
<keyword evidence="1" id="KW-0472">Membrane</keyword>
<gene>
    <name evidence="2" type="ORF">HMPREF1544_12404</name>
</gene>
<evidence type="ECO:0000256" key="1">
    <source>
        <dbReference type="SAM" id="Phobius"/>
    </source>
</evidence>
<feature type="transmembrane region" description="Helical" evidence="1">
    <location>
        <begin position="189"/>
        <end position="209"/>
    </location>
</feature>
<sequence length="216" mass="22647">MLSLVVSLVLKSGVYAFFGDLFGASSLLSLVSLVSSIWFFKFNVFGVSSAISLVFKSSGVYGVSNCFLANGGFFLVQVSIYLVSLVFSLSGIYALFGDLFGASSLLSLVSGAIILVFKSTGFAASAGLSGCSSRLVAVVSQVVSLFGASLSIAGLFGLLFGASSLISLVSLVFKSGVYAPSGDLYGSQVWFLWCLWFYSWFFKSIGFALSGDLSGF</sequence>
<dbReference type="OrthoDB" id="10493534at2759"/>
<protein>
    <submittedName>
        <fullName evidence="2">Uncharacterized protein</fullName>
    </submittedName>
</protein>
<keyword evidence="1" id="KW-1133">Transmembrane helix</keyword>
<keyword evidence="1" id="KW-0812">Transmembrane</keyword>
<dbReference type="Proteomes" id="UP000014254">
    <property type="component" value="Unassembled WGS sequence"/>
</dbReference>
<feature type="transmembrane region" description="Helical" evidence="1">
    <location>
        <begin position="67"/>
        <end position="93"/>
    </location>
</feature>
<dbReference type="VEuPathDB" id="FungiDB:HMPREF1544_12404"/>